<reference evidence="1 2" key="1">
    <citation type="journal article" date="2023" name="Life. Sci Alliance">
        <title>Evolutionary insights into 3D genome organization and epigenetic landscape of Vigna mungo.</title>
        <authorList>
            <person name="Junaid A."/>
            <person name="Singh B."/>
            <person name="Bhatia S."/>
        </authorList>
    </citation>
    <scope>NUCLEOTIDE SEQUENCE [LARGE SCALE GENOMIC DNA]</scope>
    <source>
        <strain evidence="1">Urdbean</strain>
    </source>
</reference>
<evidence type="ECO:0000313" key="1">
    <source>
        <dbReference type="EMBL" id="WVZ22899.1"/>
    </source>
</evidence>
<protein>
    <submittedName>
        <fullName evidence="1">Uncharacterized protein</fullName>
    </submittedName>
</protein>
<evidence type="ECO:0000313" key="2">
    <source>
        <dbReference type="Proteomes" id="UP001374535"/>
    </source>
</evidence>
<gene>
    <name evidence="1" type="ORF">V8G54_001443</name>
</gene>
<keyword evidence="2" id="KW-1185">Reference proteome</keyword>
<accession>A0AAQ3S884</accession>
<organism evidence="1 2">
    <name type="scientific">Vigna mungo</name>
    <name type="common">Black gram</name>
    <name type="synonym">Phaseolus mungo</name>
    <dbReference type="NCBI Taxonomy" id="3915"/>
    <lineage>
        <taxon>Eukaryota</taxon>
        <taxon>Viridiplantae</taxon>
        <taxon>Streptophyta</taxon>
        <taxon>Embryophyta</taxon>
        <taxon>Tracheophyta</taxon>
        <taxon>Spermatophyta</taxon>
        <taxon>Magnoliopsida</taxon>
        <taxon>eudicotyledons</taxon>
        <taxon>Gunneridae</taxon>
        <taxon>Pentapetalae</taxon>
        <taxon>rosids</taxon>
        <taxon>fabids</taxon>
        <taxon>Fabales</taxon>
        <taxon>Fabaceae</taxon>
        <taxon>Papilionoideae</taxon>
        <taxon>50 kb inversion clade</taxon>
        <taxon>NPAAA clade</taxon>
        <taxon>indigoferoid/millettioid clade</taxon>
        <taxon>Phaseoleae</taxon>
        <taxon>Vigna</taxon>
    </lineage>
</organism>
<dbReference type="Proteomes" id="UP001374535">
    <property type="component" value="Chromosome 1"/>
</dbReference>
<dbReference type="AlphaFoldDB" id="A0AAQ3S884"/>
<dbReference type="EMBL" id="CP144700">
    <property type="protein sequence ID" value="WVZ22899.1"/>
    <property type="molecule type" value="Genomic_DNA"/>
</dbReference>
<proteinExistence type="predicted"/>
<sequence length="108" mass="13648">MKKKKEAEKRVAEWKQFWEKMEAEGFWRIPSESNWSEEWFVRMKKKKEAEKRIAEWKQFWENMEAASDQAELEESWEEWFDRMKKKKEAEKRVAEWKQFWEKMKAEGF</sequence>
<name>A0AAQ3S884_VIGMU</name>